<feature type="domain" description="Flagellin C-terminal" evidence="6">
    <location>
        <begin position="412"/>
        <end position="497"/>
    </location>
</feature>
<dbReference type="EMBL" id="CP009687">
    <property type="protein sequence ID" value="AKL93781.1"/>
    <property type="molecule type" value="Genomic_DNA"/>
</dbReference>
<dbReference type="GO" id="GO:0005576">
    <property type="term" value="C:extracellular region"/>
    <property type="evidence" value="ECO:0007669"/>
    <property type="project" value="UniProtKB-SubCell"/>
</dbReference>
<dbReference type="Pfam" id="PF00700">
    <property type="entry name" value="Flagellin_C"/>
    <property type="match status" value="1"/>
</dbReference>
<sequence length="499" mass="56122">MKIANNLTAINTHRQLGISHIANTNSMQKISSGSRINTAGDDSAGLAISEKMRGQIRGLNQASRNAQDTVSLIQTAEGALNETHSLLQRIRELMVQKENGTQAKSDKQSINREVKQLVSEIDRIANTTQFNNQNLLNGKFKGTFQIGTNSGQSIALNIRQMDAIGIGVIPTIAQVNRTLNESYWGTISDISSVAIEEGKTYTLKEIDNPFIHWEGSYGFYVHHILVDDKDKIVGFSGKQSTYINLLESPVDKLEDMNYASYMTSGYNYPIGIHIDNDNYVGMPEGTTLTINTLNIQENSFTIQATASTDFLLDGSIFTVGRFIIERYQDSWDILVMYDQDYNEIAYSVYEQYYFPGDPHYDDYYSYDPYYNNEIGHIWRTGIGTGDIVIENKVALFYPDQVDIDAQLDEISIKSVDRAIQRVSTERSKLGALQNRLEYTVKNLDKSFEDLQSAESRIRDVDIAKETINSTVQNILQQSAQAILAQVNQDNQSVIQLLRA</sequence>
<protein>
    <recommendedName>
        <fullName evidence="2 4">Flagellin</fullName>
    </recommendedName>
</protein>
<feature type="domain" description="Flagellin N-terminal" evidence="5">
    <location>
        <begin position="3"/>
        <end position="140"/>
    </location>
</feature>
<evidence type="ECO:0000259" key="5">
    <source>
        <dbReference type="Pfam" id="PF00669"/>
    </source>
</evidence>
<evidence type="ECO:0000256" key="4">
    <source>
        <dbReference type="RuleBase" id="RU362073"/>
    </source>
</evidence>
<dbReference type="Gene3D" id="6.10.10.10">
    <property type="entry name" value="Flagellar export chaperone, C-terminal domain"/>
    <property type="match status" value="1"/>
</dbReference>
<keyword evidence="7" id="KW-0969">Cilium</keyword>
<dbReference type="Pfam" id="PF00669">
    <property type="entry name" value="Flagellin_N"/>
    <property type="match status" value="1"/>
</dbReference>
<accession>A0A0G3W515</accession>
<keyword evidence="7" id="KW-0966">Cell projection</keyword>
<evidence type="ECO:0000256" key="1">
    <source>
        <dbReference type="ARBA" id="ARBA00005709"/>
    </source>
</evidence>
<dbReference type="STRING" id="84022.CACET_c02650"/>
<proteinExistence type="inferred from homology"/>
<keyword evidence="4" id="KW-0964">Secreted</keyword>
<dbReference type="GO" id="GO:0005198">
    <property type="term" value="F:structural molecule activity"/>
    <property type="evidence" value="ECO:0007669"/>
    <property type="project" value="UniProtKB-UniRule"/>
</dbReference>
<keyword evidence="3 4" id="KW-0975">Bacterial flagellum</keyword>
<dbReference type="RefSeq" id="WP_052661543.1">
    <property type="nucleotide sequence ID" value="NZ_CP009687.1"/>
</dbReference>
<evidence type="ECO:0000256" key="3">
    <source>
        <dbReference type="ARBA" id="ARBA00023143"/>
    </source>
</evidence>
<dbReference type="GO" id="GO:0009288">
    <property type="term" value="C:bacterial-type flagellum"/>
    <property type="evidence" value="ECO:0007669"/>
    <property type="project" value="UniProtKB-SubCell"/>
</dbReference>
<name>A0A0G3W515_9CLOT</name>
<evidence type="ECO:0000259" key="6">
    <source>
        <dbReference type="Pfam" id="PF00700"/>
    </source>
</evidence>
<dbReference type="SUPFAM" id="SSF64518">
    <property type="entry name" value="Phase 1 flagellin"/>
    <property type="match status" value="1"/>
</dbReference>
<keyword evidence="8" id="KW-1185">Reference proteome</keyword>
<gene>
    <name evidence="7" type="primary">fla1</name>
    <name evidence="7" type="ORF">CACET_c02650</name>
</gene>
<dbReference type="InterPro" id="IPR001492">
    <property type="entry name" value="Flagellin"/>
</dbReference>
<dbReference type="KEGG" id="cace:CACET_c02650"/>
<dbReference type="AlphaFoldDB" id="A0A0G3W515"/>
<dbReference type="Proteomes" id="UP000035704">
    <property type="component" value="Chromosome"/>
</dbReference>
<dbReference type="PRINTS" id="PR00207">
    <property type="entry name" value="FLAGELLIN"/>
</dbReference>
<comment type="similarity">
    <text evidence="1 4">Belongs to the bacterial flagellin family.</text>
</comment>
<evidence type="ECO:0000256" key="2">
    <source>
        <dbReference type="ARBA" id="ARBA00020110"/>
    </source>
</evidence>
<evidence type="ECO:0000313" key="7">
    <source>
        <dbReference type="EMBL" id="AKL93781.1"/>
    </source>
</evidence>
<dbReference type="PANTHER" id="PTHR42792:SF2">
    <property type="entry name" value="FLAGELLIN"/>
    <property type="match status" value="1"/>
</dbReference>
<dbReference type="Gene3D" id="1.20.1330.10">
    <property type="entry name" value="f41 fragment of flagellin, N-terminal domain"/>
    <property type="match status" value="2"/>
</dbReference>
<dbReference type="InterPro" id="IPR046358">
    <property type="entry name" value="Flagellin_C"/>
</dbReference>
<dbReference type="InterPro" id="IPR001029">
    <property type="entry name" value="Flagellin_N"/>
</dbReference>
<organism evidence="7 8">
    <name type="scientific">Clostridium aceticum</name>
    <dbReference type="NCBI Taxonomy" id="84022"/>
    <lineage>
        <taxon>Bacteria</taxon>
        <taxon>Bacillati</taxon>
        <taxon>Bacillota</taxon>
        <taxon>Clostridia</taxon>
        <taxon>Eubacteriales</taxon>
        <taxon>Clostridiaceae</taxon>
        <taxon>Clostridium</taxon>
    </lineage>
</organism>
<dbReference type="PATRIC" id="fig|84022.6.peg.267"/>
<dbReference type="PANTHER" id="PTHR42792">
    <property type="entry name" value="FLAGELLIN"/>
    <property type="match status" value="1"/>
</dbReference>
<keyword evidence="7" id="KW-0282">Flagellum</keyword>
<dbReference type="InterPro" id="IPR042187">
    <property type="entry name" value="Flagellin_C_sub2"/>
</dbReference>
<reference evidence="7 8" key="1">
    <citation type="submission" date="2014-10" db="EMBL/GenBank/DDBJ databases">
        <title>Genome sequence of Clostridium aceticum DSM 1496.</title>
        <authorList>
            <person name="Poehlein A."/>
            <person name="Schiel-Bengelsdorf B."/>
            <person name="Gottschalk G."/>
            <person name="Duerre P."/>
            <person name="Daniel R."/>
        </authorList>
    </citation>
    <scope>NUCLEOTIDE SEQUENCE [LARGE SCALE GENOMIC DNA]</scope>
    <source>
        <strain evidence="7 8">DSM 1496</strain>
    </source>
</reference>
<comment type="function">
    <text evidence="4">Flagellin is the subunit protein which polymerizes to form the filaments of bacterial flagella.</text>
</comment>
<comment type="subcellular location">
    <subcellularLocation>
        <location evidence="4">Secreted</location>
    </subcellularLocation>
    <subcellularLocation>
        <location evidence="4">Bacterial flagellum</location>
    </subcellularLocation>
</comment>
<evidence type="ECO:0000313" key="8">
    <source>
        <dbReference type="Proteomes" id="UP000035704"/>
    </source>
</evidence>